<name>G8C2W7_9MOLU</name>
<evidence type="ECO:0000256" key="1">
    <source>
        <dbReference type="SAM" id="Phobius"/>
    </source>
</evidence>
<protein>
    <submittedName>
        <fullName evidence="2">Uncharacterized protein</fullName>
    </submittedName>
</protein>
<dbReference type="RefSeq" id="WP_015511530.1">
    <property type="nucleotide sequence ID" value="NC_021007.1"/>
</dbReference>
<proteinExistence type="predicted"/>
<keyword evidence="1" id="KW-0472">Membrane</keyword>
<dbReference type="HOGENOM" id="CLU_140865_0_0_14"/>
<feature type="transmembrane region" description="Helical" evidence="1">
    <location>
        <begin position="29"/>
        <end position="51"/>
    </location>
</feature>
<reference evidence="2" key="1">
    <citation type="submission" date="2011-11" db="EMBL/GenBank/DDBJ databases">
        <title>Complete genome sequence of Candidatus Mycoplasma haemominutum.</title>
        <authorList>
            <person name="Barker E.N."/>
            <person name="Darby A.C."/>
            <person name="Helps C.R."/>
            <person name="Peters I.R."/>
            <person name="Hughes M.A."/>
            <person name="Radford A.D."/>
            <person name="Novacco M."/>
            <person name="Boretti F."/>
            <person name="Hofmann-Lehmann R."/>
            <person name="Tasker S."/>
        </authorList>
    </citation>
    <scope>NUCLEOTIDE SEQUENCE</scope>
    <source>
        <strain evidence="2">Birmingham 1</strain>
    </source>
</reference>
<keyword evidence="1" id="KW-1133">Transmembrane helix</keyword>
<evidence type="ECO:0000313" key="2">
    <source>
        <dbReference type="EMBL" id="CCE66665.1"/>
    </source>
</evidence>
<reference evidence="2" key="2">
    <citation type="submission" date="2011-11" db="EMBL/GenBank/DDBJ databases">
        <authorList>
            <person name="Barker E."/>
        </authorList>
    </citation>
    <scope>NUCLEOTIDE SEQUENCE</scope>
    <source>
        <strain evidence="2">Birmingham 1</strain>
    </source>
</reference>
<keyword evidence="1" id="KW-0812">Transmembrane</keyword>
<sequence length="158" mass="18205">MFFSVFAPAITLAIAIAIAAKNSMKPNETGSIVTLSVSSPLYLTAFFYYVYQSFRENYPLREFIKPTRIKYFHSGLVSAFSLFGSYLALWVVAYKTEKDWVWYIDLGLVMLFGLITTIYISLYEFCISFDVFYSKNKRELVHNFLEKATGKKLDLIAD</sequence>
<accession>G8C2W7</accession>
<gene>
    <name evidence="2" type="ORF">MHM_01470</name>
</gene>
<feature type="transmembrane region" description="Helical" evidence="1">
    <location>
        <begin position="71"/>
        <end position="94"/>
    </location>
</feature>
<dbReference type="AlphaFoldDB" id="G8C2W7"/>
<dbReference type="KEGG" id="mhb:MHM_01470"/>
<organism evidence="2">
    <name type="scientific">Candidatus Mycoplasma haematominutum 'Birmingham 1'</name>
    <dbReference type="NCBI Taxonomy" id="1116213"/>
    <lineage>
        <taxon>Bacteria</taxon>
        <taxon>Bacillati</taxon>
        <taxon>Mycoplasmatota</taxon>
        <taxon>Mollicutes</taxon>
        <taxon>Mycoplasmataceae</taxon>
        <taxon>Mycoplasma</taxon>
    </lineage>
</organism>
<feature type="transmembrane region" description="Helical" evidence="1">
    <location>
        <begin position="100"/>
        <end position="122"/>
    </location>
</feature>
<dbReference type="EMBL" id="HE613254">
    <property type="protein sequence ID" value="CCE66665.1"/>
    <property type="molecule type" value="Genomic_DNA"/>
</dbReference>
<dbReference type="PATRIC" id="fig|1116213.3.peg.158"/>